<evidence type="ECO:0000256" key="4">
    <source>
        <dbReference type="ARBA" id="ARBA00022741"/>
    </source>
</evidence>
<comment type="caution">
    <text evidence="12">The sequence shown here is derived from an EMBL/GenBank/DDBJ whole genome shotgun (WGS) entry which is preliminary data.</text>
</comment>
<evidence type="ECO:0000256" key="6">
    <source>
        <dbReference type="ARBA" id="ARBA00022840"/>
    </source>
</evidence>
<feature type="domain" description="Protein kinase" evidence="10">
    <location>
        <begin position="115"/>
        <end position="361"/>
    </location>
</feature>
<keyword evidence="13" id="KW-1185">Reference proteome</keyword>
<evidence type="ECO:0000256" key="3">
    <source>
        <dbReference type="ARBA" id="ARBA00022679"/>
    </source>
</evidence>
<dbReference type="Pfam" id="PF03822">
    <property type="entry name" value="NAF"/>
    <property type="match status" value="1"/>
</dbReference>
<dbReference type="PANTHER" id="PTHR43895:SF28">
    <property type="entry name" value="CBL-INTERACTING SERINE_THREONINE-PROTEIN KINASE 15"/>
    <property type="match status" value="1"/>
</dbReference>
<dbReference type="PROSITE" id="PS50011">
    <property type="entry name" value="PROTEIN_KINASE_DOM"/>
    <property type="match status" value="1"/>
</dbReference>
<dbReference type="AlphaFoldDB" id="A0A7J7MGG5"/>
<dbReference type="GO" id="GO:0004674">
    <property type="term" value="F:protein serine/threonine kinase activity"/>
    <property type="evidence" value="ECO:0007669"/>
    <property type="project" value="UniProtKB-KW"/>
</dbReference>
<dbReference type="EC" id="2.7.11.1" evidence="1"/>
<comment type="catalytic activity">
    <reaction evidence="7">
        <text>L-threonyl-[protein] + ATP = O-phospho-L-threonyl-[protein] + ADP + H(+)</text>
        <dbReference type="Rhea" id="RHEA:46608"/>
        <dbReference type="Rhea" id="RHEA-COMP:11060"/>
        <dbReference type="Rhea" id="RHEA-COMP:11605"/>
        <dbReference type="ChEBI" id="CHEBI:15378"/>
        <dbReference type="ChEBI" id="CHEBI:30013"/>
        <dbReference type="ChEBI" id="CHEBI:30616"/>
        <dbReference type="ChEBI" id="CHEBI:61977"/>
        <dbReference type="ChEBI" id="CHEBI:456216"/>
        <dbReference type="EC" id="2.7.11.1"/>
    </reaction>
</comment>
<dbReference type="Pfam" id="PF00069">
    <property type="entry name" value="Pkinase"/>
    <property type="match status" value="1"/>
</dbReference>
<evidence type="ECO:0000313" key="12">
    <source>
        <dbReference type="EMBL" id="KAF6153912.1"/>
    </source>
</evidence>
<dbReference type="Gene3D" id="1.10.510.10">
    <property type="entry name" value="Transferase(Phosphotransferase) domain 1"/>
    <property type="match status" value="1"/>
</dbReference>
<feature type="binding site" evidence="9">
    <location>
        <position position="174"/>
    </location>
    <ligand>
        <name>ATP</name>
        <dbReference type="ChEBI" id="CHEBI:30616"/>
    </ligand>
</feature>
<dbReference type="EMBL" id="JACGCM010001549">
    <property type="protein sequence ID" value="KAF6153912.1"/>
    <property type="molecule type" value="Genomic_DNA"/>
</dbReference>
<dbReference type="InterPro" id="IPR000719">
    <property type="entry name" value="Prot_kinase_dom"/>
</dbReference>
<evidence type="ECO:0000259" key="10">
    <source>
        <dbReference type="PROSITE" id="PS50011"/>
    </source>
</evidence>
<keyword evidence="4 9" id="KW-0547">Nucleotide-binding</keyword>
<accession>A0A7J7MGG5</accession>
<gene>
    <name evidence="12" type="ORF">GIB67_023689</name>
</gene>
<keyword evidence="3" id="KW-0808">Transferase</keyword>
<dbReference type="Gene3D" id="3.30.200.20">
    <property type="entry name" value="Phosphorylase Kinase, domain 1"/>
    <property type="match status" value="2"/>
</dbReference>
<dbReference type="SMART" id="SM00220">
    <property type="entry name" value="S_TKc"/>
    <property type="match status" value="1"/>
</dbReference>
<dbReference type="InterPro" id="IPR011009">
    <property type="entry name" value="Kinase-like_dom_sf"/>
</dbReference>
<keyword evidence="5" id="KW-0418">Kinase</keyword>
<dbReference type="OrthoDB" id="193931at2759"/>
<dbReference type="PROSITE" id="PS50816">
    <property type="entry name" value="NAF"/>
    <property type="match status" value="1"/>
</dbReference>
<organism evidence="12 13">
    <name type="scientific">Kingdonia uniflora</name>
    <dbReference type="NCBI Taxonomy" id="39325"/>
    <lineage>
        <taxon>Eukaryota</taxon>
        <taxon>Viridiplantae</taxon>
        <taxon>Streptophyta</taxon>
        <taxon>Embryophyta</taxon>
        <taxon>Tracheophyta</taxon>
        <taxon>Spermatophyta</taxon>
        <taxon>Magnoliopsida</taxon>
        <taxon>Ranunculales</taxon>
        <taxon>Circaeasteraceae</taxon>
        <taxon>Kingdonia</taxon>
    </lineage>
</organism>
<dbReference type="Proteomes" id="UP000541444">
    <property type="component" value="Unassembled WGS sequence"/>
</dbReference>
<reference evidence="12 13" key="1">
    <citation type="journal article" date="2020" name="IScience">
        <title>Genome Sequencing of the Endangered Kingdonia uniflora (Circaeasteraceae, Ranunculales) Reveals Potential Mechanisms of Evolutionary Specialization.</title>
        <authorList>
            <person name="Sun Y."/>
            <person name="Deng T."/>
            <person name="Zhang A."/>
            <person name="Moore M.J."/>
            <person name="Landis J.B."/>
            <person name="Lin N."/>
            <person name="Zhang H."/>
            <person name="Zhang X."/>
            <person name="Huang J."/>
            <person name="Zhang X."/>
            <person name="Sun H."/>
            <person name="Wang H."/>
        </authorList>
    </citation>
    <scope>NUCLEOTIDE SEQUENCE [LARGE SCALE GENOMIC DNA]</scope>
    <source>
        <strain evidence="12">TB1705</strain>
        <tissue evidence="12">Leaf</tissue>
    </source>
</reference>
<dbReference type="InterPro" id="IPR018451">
    <property type="entry name" value="NAF/FISL_domain"/>
</dbReference>
<dbReference type="PROSITE" id="PS00107">
    <property type="entry name" value="PROTEIN_KINASE_ATP"/>
    <property type="match status" value="1"/>
</dbReference>
<comment type="catalytic activity">
    <reaction evidence="8">
        <text>L-seryl-[protein] + ATP = O-phospho-L-seryl-[protein] + ADP + H(+)</text>
        <dbReference type="Rhea" id="RHEA:17989"/>
        <dbReference type="Rhea" id="RHEA-COMP:9863"/>
        <dbReference type="Rhea" id="RHEA-COMP:11604"/>
        <dbReference type="ChEBI" id="CHEBI:15378"/>
        <dbReference type="ChEBI" id="CHEBI:29999"/>
        <dbReference type="ChEBI" id="CHEBI:30616"/>
        <dbReference type="ChEBI" id="CHEBI:83421"/>
        <dbReference type="ChEBI" id="CHEBI:456216"/>
        <dbReference type="EC" id="2.7.11.1"/>
    </reaction>
</comment>
<dbReference type="SUPFAM" id="SSF56112">
    <property type="entry name" value="Protein kinase-like (PK-like)"/>
    <property type="match status" value="1"/>
</dbReference>
<dbReference type="PANTHER" id="PTHR43895">
    <property type="entry name" value="CALCIUM/CALMODULIN-DEPENDENT PROTEIN KINASE KINASE-RELATED"/>
    <property type="match status" value="1"/>
</dbReference>
<dbReference type="InterPro" id="IPR017441">
    <property type="entry name" value="Protein_kinase_ATP_BS"/>
</dbReference>
<evidence type="ECO:0000256" key="7">
    <source>
        <dbReference type="ARBA" id="ARBA00047899"/>
    </source>
</evidence>
<evidence type="ECO:0000256" key="1">
    <source>
        <dbReference type="ARBA" id="ARBA00012513"/>
    </source>
</evidence>
<keyword evidence="6 9" id="KW-0067">ATP-binding</keyword>
<dbReference type="GO" id="GO:0005524">
    <property type="term" value="F:ATP binding"/>
    <property type="evidence" value="ECO:0007669"/>
    <property type="project" value="UniProtKB-UniRule"/>
</dbReference>
<keyword evidence="2" id="KW-0723">Serine/threonine-protein kinase</keyword>
<sequence>MASLLMSAAKPSNKDSIYVAAMPLRASKGLPQMLMSLAFSLNLRDLQHYMVIIKPSSSALQTQVHVFDFQPQDPENASVALSALSGKRVPESSFHYTVKGLKQLLFIMDAPEPRVDLVDEYGALAYVGRWGIHRISLPSMLMQRYELGRLLGQGTFAKAYYARNLKSGESVVVKLYEVMATKTKIYFVMEYAKGGKLFNKVAKGKLKEDVTRRYFQQLINAVDFCHSRSIYHRNLKPDNLLLDENVSENSVKITSEAKHASETKQAVARPSNLNAFDIISLSTGFDLSGNQMPAHEPDWMTKTVTLCFSLTLRSIRIGVFQGNERELHTLEFLLKNGLVLETMYIVTCNVSLNESLRPGDK</sequence>
<evidence type="ECO:0000313" key="13">
    <source>
        <dbReference type="Proteomes" id="UP000541444"/>
    </source>
</evidence>
<protein>
    <recommendedName>
        <fullName evidence="1">non-specific serine/threonine protein kinase</fullName>
        <ecNumber evidence="1">2.7.11.1</ecNumber>
    </recommendedName>
</protein>
<evidence type="ECO:0000256" key="2">
    <source>
        <dbReference type="ARBA" id="ARBA00022527"/>
    </source>
</evidence>
<name>A0A7J7MGG5_9MAGN</name>
<evidence type="ECO:0000256" key="9">
    <source>
        <dbReference type="PROSITE-ProRule" id="PRU10141"/>
    </source>
</evidence>
<evidence type="ECO:0000256" key="8">
    <source>
        <dbReference type="ARBA" id="ARBA00048679"/>
    </source>
</evidence>
<evidence type="ECO:0000259" key="11">
    <source>
        <dbReference type="PROSITE" id="PS50816"/>
    </source>
</evidence>
<dbReference type="InterPro" id="IPR004041">
    <property type="entry name" value="NAF_dom"/>
</dbReference>
<proteinExistence type="predicted"/>
<feature type="domain" description="NAF" evidence="11">
    <location>
        <begin position="268"/>
        <end position="292"/>
    </location>
</feature>
<evidence type="ECO:0000256" key="5">
    <source>
        <dbReference type="ARBA" id="ARBA00022777"/>
    </source>
</evidence>
<dbReference type="GO" id="GO:0007165">
    <property type="term" value="P:signal transduction"/>
    <property type="evidence" value="ECO:0007669"/>
    <property type="project" value="InterPro"/>
</dbReference>